<dbReference type="GO" id="GO:0016491">
    <property type="term" value="F:oxidoreductase activity"/>
    <property type="evidence" value="ECO:0007669"/>
    <property type="project" value="UniProtKB-KW"/>
</dbReference>
<dbReference type="InterPro" id="IPR036249">
    <property type="entry name" value="Thioredoxin-like_sf"/>
</dbReference>
<dbReference type="Pfam" id="PF07731">
    <property type="entry name" value="Cu-oxidase_2"/>
    <property type="match status" value="1"/>
</dbReference>
<dbReference type="Pfam" id="PF00394">
    <property type="entry name" value="Cu-oxidase"/>
    <property type="match status" value="1"/>
</dbReference>
<dbReference type="Gene3D" id="3.40.30.10">
    <property type="entry name" value="Glutaredoxin"/>
    <property type="match status" value="1"/>
</dbReference>
<reference evidence="5" key="1">
    <citation type="submission" date="2021-04" db="EMBL/GenBank/DDBJ databases">
        <title>Luteolibacter sp. 32A isolated from the skin of an Anderson's salamander (Ambystoma andersonii).</title>
        <authorList>
            <person name="Spergser J."/>
            <person name="Busse H.-J."/>
        </authorList>
    </citation>
    <scope>NUCLEOTIDE SEQUENCE</scope>
    <source>
        <strain evidence="5">32A</strain>
    </source>
</reference>
<dbReference type="InterPro" id="IPR000866">
    <property type="entry name" value="AhpC/TSA"/>
</dbReference>
<dbReference type="Proteomes" id="UP000676169">
    <property type="component" value="Chromosome"/>
</dbReference>
<dbReference type="InterPro" id="IPR011706">
    <property type="entry name" value="Cu-oxidase_C"/>
</dbReference>
<gene>
    <name evidence="5" type="ORF">KBB96_04145</name>
</gene>
<evidence type="ECO:0000313" key="5">
    <source>
        <dbReference type="EMBL" id="QUE52085.1"/>
    </source>
</evidence>
<dbReference type="EMBL" id="CP073100">
    <property type="protein sequence ID" value="QUE52085.1"/>
    <property type="molecule type" value="Genomic_DNA"/>
</dbReference>
<dbReference type="PANTHER" id="PTHR11709">
    <property type="entry name" value="MULTI-COPPER OXIDASE"/>
    <property type="match status" value="1"/>
</dbReference>
<keyword evidence="1" id="KW-0479">Metal-binding</keyword>
<dbReference type="InterPro" id="IPR045087">
    <property type="entry name" value="Cu-oxidase_fam"/>
</dbReference>
<dbReference type="GO" id="GO:0016209">
    <property type="term" value="F:antioxidant activity"/>
    <property type="evidence" value="ECO:0007669"/>
    <property type="project" value="InterPro"/>
</dbReference>
<dbReference type="CDD" id="cd03017">
    <property type="entry name" value="PRX_BCP"/>
    <property type="match status" value="1"/>
</dbReference>
<evidence type="ECO:0000256" key="1">
    <source>
        <dbReference type="ARBA" id="ARBA00022723"/>
    </source>
</evidence>
<proteinExistence type="predicted"/>
<dbReference type="AlphaFoldDB" id="A0A975J134"/>
<dbReference type="CDD" id="cd13900">
    <property type="entry name" value="CuRO_3_Tth-MCO_like"/>
    <property type="match status" value="1"/>
</dbReference>
<feature type="domain" description="Thioredoxin" evidence="4">
    <location>
        <begin position="625"/>
        <end position="767"/>
    </location>
</feature>
<dbReference type="GO" id="GO:0005507">
    <property type="term" value="F:copper ion binding"/>
    <property type="evidence" value="ECO:0007669"/>
    <property type="project" value="InterPro"/>
</dbReference>
<dbReference type="PANTHER" id="PTHR11709:SF518">
    <property type="entry name" value="MULTICOPPER OXIDASE"/>
    <property type="match status" value="1"/>
</dbReference>
<evidence type="ECO:0000313" key="6">
    <source>
        <dbReference type="Proteomes" id="UP000676169"/>
    </source>
</evidence>
<dbReference type="SUPFAM" id="SSF52833">
    <property type="entry name" value="Thioredoxin-like"/>
    <property type="match status" value="1"/>
</dbReference>
<feature type="chain" id="PRO_5037146812" evidence="3">
    <location>
        <begin position="28"/>
        <end position="783"/>
    </location>
</feature>
<dbReference type="SUPFAM" id="SSF49503">
    <property type="entry name" value="Cupredoxins"/>
    <property type="match status" value="3"/>
</dbReference>
<dbReference type="KEGG" id="lamb:KBB96_04145"/>
<evidence type="ECO:0000256" key="2">
    <source>
        <dbReference type="ARBA" id="ARBA00023002"/>
    </source>
</evidence>
<keyword evidence="3" id="KW-0732">Signal</keyword>
<sequence length="783" mass="84918">MYRTPLPRLRDHLILAAVLLPVWSASAQDNNPPKDDADAGRNFVKERADVDKAWKQLANKWQRLARTQATETPGPLKATPKFSNDLSLPQLEKLELEANLPSPQRASVARQTLNGYTDPEELRSHNGVLTAELVATYAKNFIGSDPVYLRSYNGHLVGPTLRAKPGDTLRITVKNNLPTQPWQKDSMNTLHDFNTTNLHTHGLHVSPNGISDNVLIEIGPGATQDYEIVIPKDHTCGTYWYHAHRHGSTAGNVASGMSGALIIEGDLDEVPAVKAAKERVMVLNQIPYIYKNTLDDGNGGTVTFNFPEGIIEEKLAGYIFGPGDWETLGRYTTVNGVQLPVIRMAPGQVERWRVVDSGQREQIDLQITNIDGSKGIPFNEIAVDGLALGKSVQKDVIQLLPGYRSDVLVKAPDKPGEYVLVDQATASGIDGQGEPLKYIARIVVEGTPVSMKLPTDGEMAKFRLPTLVNAKIDAPQTATYGILPATGGVVFTIDGKSFNMDEAKELSLGNTDEWTVEVRNGGGINTGHPFHIHVNPFEVTSIMGPENPNDPKSKQVEQLTGGPVWRDTIWVPNNGTVKFRTKYTDFIGTFVQHCHILDHEDQGMMQLVDIKDPKAPVASNNAPGLKTGVSAPAFSRPDGAGKVYNESDFAGQRHVVFLFKGHGCSHCSRQVAEFTALYEQFKAKGVGVVGITSDDATSLKTALEGSPAPFPILADPDGKAFAAYGCTRGSEIAHGTFVIDEKGKVAWGTTGASPYMNIAGLLEQMPAKADTDTKATASVEEPE</sequence>
<dbReference type="Pfam" id="PF07732">
    <property type="entry name" value="Cu-oxidase_3"/>
    <property type="match status" value="1"/>
</dbReference>
<dbReference type="InterPro" id="IPR011707">
    <property type="entry name" value="Cu-oxidase-like_N"/>
</dbReference>
<evidence type="ECO:0000259" key="4">
    <source>
        <dbReference type="PROSITE" id="PS51352"/>
    </source>
</evidence>
<keyword evidence="6" id="KW-1185">Reference proteome</keyword>
<dbReference type="PROSITE" id="PS51352">
    <property type="entry name" value="THIOREDOXIN_2"/>
    <property type="match status" value="1"/>
</dbReference>
<feature type="signal peptide" evidence="3">
    <location>
        <begin position="1"/>
        <end position="27"/>
    </location>
</feature>
<protein>
    <submittedName>
        <fullName evidence="5">Redoxin domain-containing protein</fullName>
    </submittedName>
</protein>
<dbReference type="CDD" id="cd13853">
    <property type="entry name" value="CuRO_1_Tth-MCO_like"/>
    <property type="match status" value="1"/>
</dbReference>
<accession>A0A975J134</accession>
<dbReference type="Gene3D" id="2.60.40.420">
    <property type="entry name" value="Cupredoxins - blue copper proteins"/>
    <property type="match status" value="3"/>
</dbReference>
<dbReference type="InterPro" id="IPR001117">
    <property type="entry name" value="Cu-oxidase_2nd"/>
</dbReference>
<keyword evidence="2" id="KW-0560">Oxidoreductase</keyword>
<dbReference type="RefSeq" id="WP_211632618.1">
    <property type="nucleotide sequence ID" value="NZ_CP073100.1"/>
</dbReference>
<dbReference type="InterPro" id="IPR008972">
    <property type="entry name" value="Cupredoxin"/>
</dbReference>
<organism evidence="5 6">
    <name type="scientific">Luteolibacter ambystomatis</name>
    <dbReference type="NCBI Taxonomy" id="2824561"/>
    <lineage>
        <taxon>Bacteria</taxon>
        <taxon>Pseudomonadati</taxon>
        <taxon>Verrucomicrobiota</taxon>
        <taxon>Verrucomicrobiia</taxon>
        <taxon>Verrucomicrobiales</taxon>
        <taxon>Verrucomicrobiaceae</taxon>
        <taxon>Luteolibacter</taxon>
    </lineage>
</organism>
<evidence type="ECO:0000256" key="3">
    <source>
        <dbReference type="SAM" id="SignalP"/>
    </source>
</evidence>
<name>A0A975J134_9BACT</name>
<dbReference type="InterPro" id="IPR002355">
    <property type="entry name" value="Cu_oxidase_Cu_BS"/>
</dbReference>
<dbReference type="PROSITE" id="PS00080">
    <property type="entry name" value="MULTICOPPER_OXIDASE2"/>
    <property type="match status" value="1"/>
</dbReference>
<dbReference type="InterPro" id="IPR013766">
    <property type="entry name" value="Thioredoxin_domain"/>
</dbReference>
<dbReference type="Pfam" id="PF00578">
    <property type="entry name" value="AhpC-TSA"/>
    <property type="match status" value="1"/>
</dbReference>